<name>A0A0A2V110_PARBA</name>
<dbReference type="GeneID" id="26970927"/>
<dbReference type="OrthoDB" id="4363844at2759"/>
<dbReference type="InterPro" id="IPR057670">
    <property type="entry name" value="SH3_retrovirus"/>
</dbReference>
<organism evidence="2 3">
    <name type="scientific">Paracoccidioides lutzii (strain ATCC MYA-826 / Pb01)</name>
    <name type="common">Paracoccidioides brasiliensis</name>
    <dbReference type="NCBI Taxonomy" id="502779"/>
    <lineage>
        <taxon>Eukaryota</taxon>
        <taxon>Fungi</taxon>
        <taxon>Dikarya</taxon>
        <taxon>Ascomycota</taxon>
        <taxon>Pezizomycotina</taxon>
        <taxon>Eurotiomycetes</taxon>
        <taxon>Eurotiomycetidae</taxon>
        <taxon>Onygenales</taxon>
        <taxon>Ajellomycetaceae</taxon>
        <taxon>Paracoccidioides</taxon>
    </lineage>
</organism>
<proteinExistence type="predicted"/>
<dbReference type="VEuPathDB" id="FungiDB:PAAG_12191"/>
<reference evidence="2 3" key="1">
    <citation type="journal article" date="2011" name="PLoS Genet.">
        <title>Comparative genomic analysis of human fungal pathogens causing paracoccidioidomycosis.</title>
        <authorList>
            <person name="Desjardins C.A."/>
            <person name="Champion M.D."/>
            <person name="Holder J.W."/>
            <person name="Muszewska A."/>
            <person name="Goldberg J."/>
            <person name="Bailao A.M."/>
            <person name="Brigido M.M."/>
            <person name="Ferreira M.E."/>
            <person name="Garcia A.M."/>
            <person name="Grynberg M."/>
            <person name="Gujja S."/>
            <person name="Heiman D.I."/>
            <person name="Henn M.R."/>
            <person name="Kodira C.D."/>
            <person name="Leon-Narvaez H."/>
            <person name="Longo L.V."/>
            <person name="Ma L.J."/>
            <person name="Malavazi I."/>
            <person name="Matsuo A.L."/>
            <person name="Morais F.V."/>
            <person name="Pereira M."/>
            <person name="Rodriguez-Brito S."/>
            <person name="Sakthikumar S."/>
            <person name="Salem-Izacc S.M."/>
            <person name="Sykes S.M."/>
            <person name="Teixeira M.M."/>
            <person name="Vallejo M.C."/>
            <person name="Walter M.E."/>
            <person name="Yandava C."/>
            <person name="Young S."/>
            <person name="Zeng Q."/>
            <person name="Zucker J."/>
            <person name="Felipe M.S."/>
            <person name="Goldman G.H."/>
            <person name="Haas B.J."/>
            <person name="McEwen J.G."/>
            <person name="Nino-Vega G."/>
            <person name="Puccia R."/>
            <person name="San-Blas G."/>
            <person name="Soares C.M."/>
            <person name="Birren B.W."/>
            <person name="Cuomo C.A."/>
        </authorList>
    </citation>
    <scope>NUCLEOTIDE SEQUENCE [LARGE SCALE GENOMIC DNA]</scope>
    <source>
        <strain evidence="3">ATCC MYA-826 / Pb01</strain>
    </source>
</reference>
<accession>A0A0A2V110</accession>
<protein>
    <recommendedName>
        <fullName evidence="1">Retroviral polymerase SH3-like domain-containing protein</fullName>
    </recommendedName>
</protein>
<dbReference type="Pfam" id="PF25597">
    <property type="entry name" value="SH3_retrovirus"/>
    <property type="match status" value="1"/>
</dbReference>
<dbReference type="Proteomes" id="UP000002059">
    <property type="component" value="Partially assembled WGS sequence"/>
</dbReference>
<dbReference type="HOGENOM" id="CLU_2134269_0_0_1"/>
<dbReference type="EMBL" id="KN294008">
    <property type="protein sequence ID" value="KGQ01153.1"/>
    <property type="molecule type" value="Genomic_DNA"/>
</dbReference>
<evidence type="ECO:0000259" key="1">
    <source>
        <dbReference type="Pfam" id="PF25597"/>
    </source>
</evidence>
<dbReference type="RefSeq" id="XP_015702703.1">
    <property type="nucleotide sequence ID" value="XM_015847712.1"/>
</dbReference>
<keyword evidence="3" id="KW-1185">Reference proteome</keyword>
<dbReference type="AlphaFoldDB" id="A0A0A2V110"/>
<gene>
    <name evidence="2" type="ORF">PAAG_12191</name>
</gene>
<evidence type="ECO:0000313" key="3">
    <source>
        <dbReference type="Proteomes" id="UP000002059"/>
    </source>
</evidence>
<evidence type="ECO:0000313" key="2">
    <source>
        <dbReference type="EMBL" id="KGQ01153.1"/>
    </source>
</evidence>
<dbReference type="KEGG" id="pbl:PAAG_12191"/>
<sequence>MVRRETRSLVIRSRGKCLIPPKKKKKLTEPRTRPCILLGYEGNTNYHILLEDRRIIEASNAEFNGNSYKPLHAMHPDVILPTSRSLKYAEQNASFQNQFTIPDSAYLAAQHSR</sequence>
<feature type="domain" description="Retroviral polymerase SH3-like" evidence="1">
    <location>
        <begin position="18"/>
        <end position="68"/>
    </location>
</feature>